<evidence type="ECO:0000256" key="1">
    <source>
        <dbReference type="ARBA" id="ARBA00006974"/>
    </source>
</evidence>
<dbReference type="Pfam" id="PF02519">
    <property type="entry name" value="Auxin_inducible"/>
    <property type="match status" value="1"/>
</dbReference>
<reference evidence="3" key="1">
    <citation type="journal article" date="2018" name="Gigascience">
        <title>Genome assembly of the Pink Ipe (Handroanthus impetiginosus, Bignoniaceae), a highly valued, ecologically keystone Neotropical timber forest tree.</title>
        <authorList>
            <person name="Silva-Junior O.B."/>
            <person name="Grattapaglia D."/>
            <person name="Novaes E."/>
            <person name="Collevatti R.G."/>
        </authorList>
    </citation>
    <scope>NUCLEOTIDE SEQUENCE [LARGE SCALE GENOMIC DNA]</scope>
    <source>
        <strain evidence="3">cv. UFG-1</strain>
    </source>
</reference>
<dbReference type="EMBL" id="NKXS01000583">
    <property type="protein sequence ID" value="PIN23386.1"/>
    <property type="molecule type" value="Genomic_DNA"/>
</dbReference>
<evidence type="ECO:0000313" key="2">
    <source>
        <dbReference type="EMBL" id="PIN23386.1"/>
    </source>
</evidence>
<evidence type="ECO:0008006" key="4">
    <source>
        <dbReference type="Google" id="ProtNLM"/>
    </source>
</evidence>
<comment type="caution">
    <text evidence="2">The sequence shown here is derived from an EMBL/GenBank/DDBJ whole genome shotgun (WGS) entry which is preliminary data.</text>
</comment>
<proteinExistence type="inferred from homology"/>
<accession>A0A2G9I0W5</accession>
<evidence type="ECO:0000313" key="3">
    <source>
        <dbReference type="Proteomes" id="UP000231279"/>
    </source>
</evidence>
<dbReference type="OrthoDB" id="1840940at2759"/>
<sequence length="80" mass="9221">MLKKIAPFFSYKNLCIQHLQSQILHVLLKHPLFQALLDQAQEVYDFTADSRLRIPCDENIFLSIVQCAQGPPDRQLPISL</sequence>
<keyword evidence="3" id="KW-1185">Reference proteome</keyword>
<name>A0A2G9I0W5_9LAMI</name>
<gene>
    <name evidence="2" type="ORF">CDL12_03894</name>
</gene>
<comment type="similarity">
    <text evidence="1">Belongs to the ARG7 family.</text>
</comment>
<dbReference type="InterPro" id="IPR003676">
    <property type="entry name" value="SAUR_fam"/>
</dbReference>
<dbReference type="GO" id="GO:0009733">
    <property type="term" value="P:response to auxin"/>
    <property type="evidence" value="ECO:0007669"/>
    <property type="project" value="InterPro"/>
</dbReference>
<dbReference type="Proteomes" id="UP000231279">
    <property type="component" value="Unassembled WGS sequence"/>
</dbReference>
<dbReference type="AlphaFoldDB" id="A0A2G9I0W5"/>
<protein>
    <recommendedName>
        <fullName evidence="4">Small auxin-up RNA</fullName>
    </recommendedName>
</protein>
<organism evidence="2 3">
    <name type="scientific">Handroanthus impetiginosus</name>
    <dbReference type="NCBI Taxonomy" id="429701"/>
    <lineage>
        <taxon>Eukaryota</taxon>
        <taxon>Viridiplantae</taxon>
        <taxon>Streptophyta</taxon>
        <taxon>Embryophyta</taxon>
        <taxon>Tracheophyta</taxon>
        <taxon>Spermatophyta</taxon>
        <taxon>Magnoliopsida</taxon>
        <taxon>eudicotyledons</taxon>
        <taxon>Gunneridae</taxon>
        <taxon>Pentapetalae</taxon>
        <taxon>asterids</taxon>
        <taxon>lamiids</taxon>
        <taxon>Lamiales</taxon>
        <taxon>Bignoniaceae</taxon>
        <taxon>Crescentiina</taxon>
        <taxon>Tabebuia alliance</taxon>
        <taxon>Handroanthus</taxon>
    </lineage>
</organism>